<dbReference type="AlphaFoldDB" id="A0A6J6CA08"/>
<dbReference type="Pfam" id="PF05437">
    <property type="entry name" value="AzlD"/>
    <property type="match status" value="1"/>
</dbReference>
<sequence>MTEIWWAVIGTSVIAFLLKYIGHSVPEKYLTNPRALRINTLIPIALLSALVAVQSFTEKSVLVIDQRIVGLGVAVIALALKAPFPVVVLGSALASAATFNFLN</sequence>
<keyword evidence="1" id="KW-1133">Transmembrane helix</keyword>
<dbReference type="InterPro" id="IPR008407">
    <property type="entry name" value="Brnchd-chn_aa_trnsp_AzlD"/>
</dbReference>
<dbReference type="EMBL" id="CAEZSP010000049">
    <property type="protein sequence ID" value="CAB4547349.1"/>
    <property type="molecule type" value="Genomic_DNA"/>
</dbReference>
<dbReference type="EMBL" id="CAEZVG010000089">
    <property type="protein sequence ID" value="CAB4630774.1"/>
    <property type="molecule type" value="Genomic_DNA"/>
</dbReference>
<proteinExistence type="predicted"/>
<gene>
    <name evidence="2" type="ORF">UFOPK1440_00884</name>
    <name evidence="3" type="ORF">UFOPK1946_01112</name>
</gene>
<evidence type="ECO:0000313" key="3">
    <source>
        <dbReference type="EMBL" id="CAB4630774.1"/>
    </source>
</evidence>
<evidence type="ECO:0000313" key="2">
    <source>
        <dbReference type="EMBL" id="CAB4547349.1"/>
    </source>
</evidence>
<name>A0A6J6CA08_9ZZZZ</name>
<accession>A0A6J6CA08</accession>
<organism evidence="2">
    <name type="scientific">freshwater metagenome</name>
    <dbReference type="NCBI Taxonomy" id="449393"/>
    <lineage>
        <taxon>unclassified sequences</taxon>
        <taxon>metagenomes</taxon>
        <taxon>ecological metagenomes</taxon>
    </lineage>
</organism>
<reference evidence="2" key="1">
    <citation type="submission" date="2020-05" db="EMBL/GenBank/DDBJ databases">
        <authorList>
            <person name="Chiriac C."/>
            <person name="Salcher M."/>
            <person name="Ghai R."/>
            <person name="Kavagutti S V."/>
        </authorList>
    </citation>
    <scope>NUCLEOTIDE SEQUENCE</scope>
</reference>
<feature type="transmembrane region" description="Helical" evidence="1">
    <location>
        <begin position="6"/>
        <end position="23"/>
    </location>
</feature>
<keyword evidence="1" id="KW-0472">Membrane</keyword>
<feature type="transmembrane region" description="Helical" evidence="1">
    <location>
        <begin position="35"/>
        <end position="56"/>
    </location>
</feature>
<evidence type="ECO:0000256" key="1">
    <source>
        <dbReference type="SAM" id="Phobius"/>
    </source>
</evidence>
<feature type="transmembrane region" description="Helical" evidence="1">
    <location>
        <begin position="68"/>
        <end position="94"/>
    </location>
</feature>
<protein>
    <submittedName>
        <fullName evidence="2">Unannotated protein</fullName>
    </submittedName>
</protein>
<keyword evidence="1" id="KW-0812">Transmembrane</keyword>